<keyword evidence="3" id="KW-1185">Reference proteome</keyword>
<dbReference type="InterPro" id="IPR004675">
    <property type="entry name" value="AhpD_core"/>
</dbReference>
<evidence type="ECO:0000313" key="2">
    <source>
        <dbReference type="EMBL" id="GAA4250240.1"/>
    </source>
</evidence>
<evidence type="ECO:0000259" key="1">
    <source>
        <dbReference type="Pfam" id="PF02627"/>
    </source>
</evidence>
<evidence type="ECO:0000313" key="3">
    <source>
        <dbReference type="Proteomes" id="UP001500620"/>
    </source>
</evidence>
<dbReference type="InterPro" id="IPR029032">
    <property type="entry name" value="AhpD-like"/>
</dbReference>
<dbReference type="Gene3D" id="1.20.1290.10">
    <property type="entry name" value="AhpD-like"/>
    <property type="match status" value="1"/>
</dbReference>
<dbReference type="Proteomes" id="UP001500620">
    <property type="component" value="Unassembled WGS sequence"/>
</dbReference>
<name>A0ABP8D8Y3_9ACTN</name>
<reference evidence="3" key="1">
    <citation type="journal article" date="2019" name="Int. J. Syst. Evol. Microbiol.">
        <title>The Global Catalogue of Microorganisms (GCM) 10K type strain sequencing project: providing services to taxonomists for standard genome sequencing and annotation.</title>
        <authorList>
            <consortium name="The Broad Institute Genomics Platform"/>
            <consortium name="The Broad Institute Genome Sequencing Center for Infectious Disease"/>
            <person name="Wu L."/>
            <person name="Ma J."/>
        </authorList>
    </citation>
    <scope>NUCLEOTIDE SEQUENCE [LARGE SCALE GENOMIC DNA]</scope>
    <source>
        <strain evidence="3">JCM 17441</strain>
    </source>
</reference>
<dbReference type="Pfam" id="PF02627">
    <property type="entry name" value="CMD"/>
    <property type="match status" value="1"/>
</dbReference>
<comment type="caution">
    <text evidence="2">The sequence shown here is derived from an EMBL/GenBank/DDBJ whole genome shotgun (WGS) entry which is preliminary data.</text>
</comment>
<proteinExistence type="predicted"/>
<sequence>MSSPYRYVVPVTRRAATGSVAAVYSRSSRELGALFAPHLSVVPPLHAALWALLRESLLVGAAPRARKEAVAAAVAVVNRCPFCMDAHAAMLHATGEHRLAAAVMRGDTPDDPADAAIVAWARSTRGPSPLPWPFPASLAPEYVGTALANHFINRMVDALRPGGLLPEGALQEPSRRAAGLALSRTVRRTVAPGESLSLLDPAHLADEPAWAAGTHVGAAWSAFSHAALSGGELLGSAGRAALSAAVAAWDGGHPDLGNAWLEAALIAVPPDEAPAARLALLAALAPYRLTDSAVAAWRSSIGPSGMARGDAELVRLLAFGAFTAVDHLSRARAVSR</sequence>
<organism evidence="2 3">
    <name type="scientific">Dactylosporangium darangshiense</name>
    <dbReference type="NCBI Taxonomy" id="579108"/>
    <lineage>
        <taxon>Bacteria</taxon>
        <taxon>Bacillati</taxon>
        <taxon>Actinomycetota</taxon>
        <taxon>Actinomycetes</taxon>
        <taxon>Micromonosporales</taxon>
        <taxon>Micromonosporaceae</taxon>
        <taxon>Dactylosporangium</taxon>
    </lineage>
</organism>
<dbReference type="InterPro" id="IPR003779">
    <property type="entry name" value="CMD-like"/>
</dbReference>
<protein>
    <submittedName>
        <fullName evidence="2">Carboxymuconolactone decarboxylase family protein</fullName>
    </submittedName>
</protein>
<gene>
    <name evidence="2" type="ORF">GCM10022255_037960</name>
</gene>
<accession>A0ABP8D8Y3</accession>
<feature type="domain" description="Carboxymuconolactone decarboxylase-like" evidence="1">
    <location>
        <begin position="46"/>
        <end position="98"/>
    </location>
</feature>
<dbReference type="EMBL" id="BAABAT010000009">
    <property type="protein sequence ID" value="GAA4250240.1"/>
    <property type="molecule type" value="Genomic_DNA"/>
</dbReference>
<dbReference type="NCBIfam" id="TIGR00778">
    <property type="entry name" value="ahpD_dom"/>
    <property type="match status" value="1"/>
</dbReference>
<dbReference type="SUPFAM" id="SSF69118">
    <property type="entry name" value="AhpD-like"/>
    <property type="match status" value="1"/>
</dbReference>